<protein>
    <submittedName>
        <fullName evidence="2">BgTH12-03044</fullName>
    </submittedName>
</protein>
<name>A0A9W4GFA5_BLUGR</name>
<feature type="signal peptide" evidence="1">
    <location>
        <begin position="1"/>
        <end position="17"/>
    </location>
</feature>
<reference evidence="2" key="1">
    <citation type="submission" date="2020-10" db="EMBL/GenBank/DDBJ databases">
        <authorList>
            <person name="Muller C M."/>
        </authorList>
    </citation>
    <scope>NUCLEOTIDE SEQUENCE</scope>
    <source>
        <strain evidence="2">THUN-12</strain>
    </source>
</reference>
<organism evidence="2 3">
    <name type="scientific">Blumeria graminis f. sp. triticale</name>
    <dbReference type="NCBI Taxonomy" id="1689686"/>
    <lineage>
        <taxon>Eukaryota</taxon>
        <taxon>Fungi</taxon>
        <taxon>Dikarya</taxon>
        <taxon>Ascomycota</taxon>
        <taxon>Pezizomycotina</taxon>
        <taxon>Leotiomycetes</taxon>
        <taxon>Erysiphales</taxon>
        <taxon>Erysiphaceae</taxon>
        <taxon>Blumeria</taxon>
    </lineage>
</organism>
<keyword evidence="1" id="KW-0732">Signal</keyword>
<dbReference type="AlphaFoldDB" id="A0A9W4GFA5"/>
<proteinExistence type="predicted"/>
<dbReference type="Proteomes" id="UP000683417">
    <property type="component" value="Unassembled WGS sequence"/>
</dbReference>
<comment type="caution">
    <text evidence="2">The sequence shown here is derived from an EMBL/GenBank/DDBJ whole genome shotgun (WGS) entry which is preliminary data.</text>
</comment>
<evidence type="ECO:0000313" key="2">
    <source>
        <dbReference type="EMBL" id="CAD6503379.1"/>
    </source>
</evidence>
<dbReference type="EMBL" id="CAJHIT010000007">
    <property type="protein sequence ID" value="CAD6503379.1"/>
    <property type="molecule type" value="Genomic_DNA"/>
</dbReference>
<evidence type="ECO:0000313" key="3">
    <source>
        <dbReference type="Proteomes" id="UP000683417"/>
    </source>
</evidence>
<accession>A0A9W4GFA5</accession>
<evidence type="ECO:0000256" key="1">
    <source>
        <dbReference type="SAM" id="SignalP"/>
    </source>
</evidence>
<feature type="non-terminal residue" evidence="2">
    <location>
        <position position="42"/>
    </location>
</feature>
<feature type="chain" id="PRO_5040718106" evidence="1">
    <location>
        <begin position="18"/>
        <end position="42"/>
    </location>
</feature>
<sequence length="42" mass="4754">SQRFFLFSLWWILTVEGSTKVPSTKVSSGISECTHYMSSLNV</sequence>
<gene>
    <name evidence="2" type="ORF">BGTH12_LOCUS4737</name>
</gene>